<evidence type="ECO:0000256" key="10">
    <source>
        <dbReference type="ARBA" id="ARBA00022982"/>
    </source>
</evidence>
<organism evidence="18 19">
    <name type="scientific">Rhizobium phaseoli</name>
    <dbReference type="NCBI Taxonomy" id="396"/>
    <lineage>
        <taxon>Bacteria</taxon>
        <taxon>Pseudomonadati</taxon>
        <taxon>Pseudomonadota</taxon>
        <taxon>Alphaproteobacteria</taxon>
        <taxon>Hyphomicrobiales</taxon>
        <taxon>Rhizobiaceae</taxon>
        <taxon>Rhizobium/Agrobacterium group</taxon>
        <taxon>Rhizobium</taxon>
    </lineage>
</organism>
<dbReference type="GO" id="GO:0016491">
    <property type="term" value="F:oxidoreductase activity"/>
    <property type="evidence" value="ECO:0007669"/>
    <property type="project" value="InterPro"/>
</dbReference>
<dbReference type="PROSITE" id="PS51007">
    <property type="entry name" value="CYTC"/>
    <property type="match status" value="1"/>
</dbReference>
<dbReference type="AlphaFoldDB" id="A0A7X6EU36"/>
<proteinExistence type="inferred from homology"/>
<dbReference type="GO" id="GO:0016020">
    <property type="term" value="C:membrane"/>
    <property type="evidence" value="ECO:0007669"/>
    <property type="project" value="UniProtKB-SubCell"/>
</dbReference>
<dbReference type="SUPFAM" id="SSF46626">
    <property type="entry name" value="Cytochrome c"/>
    <property type="match status" value="1"/>
</dbReference>
<evidence type="ECO:0000313" key="19">
    <source>
        <dbReference type="Proteomes" id="UP000540266"/>
    </source>
</evidence>
<dbReference type="PROSITE" id="PS00078">
    <property type="entry name" value="COX2"/>
    <property type="match status" value="1"/>
</dbReference>
<dbReference type="GO" id="GO:0004129">
    <property type="term" value="F:cytochrome-c oxidase activity"/>
    <property type="evidence" value="ECO:0007669"/>
    <property type="project" value="UniProtKB-EC"/>
</dbReference>
<evidence type="ECO:0000256" key="4">
    <source>
        <dbReference type="ARBA" id="ARBA00022448"/>
    </source>
</evidence>
<evidence type="ECO:0000256" key="7">
    <source>
        <dbReference type="ARBA" id="ARBA00022692"/>
    </source>
</evidence>
<keyword evidence="14" id="KW-0472">Membrane</keyword>
<dbReference type="InterPro" id="IPR036257">
    <property type="entry name" value="Cyt_c_oxidase_su2_TM_sf"/>
</dbReference>
<comment type="function">
    <text evidence="15">Subunits I and II form the functional core of the enzyme complex. Electrons originating in cytochrome c are transferred via heme a and Cu(A) to the binuclear center formed by heme a3 and Cu(B).</text>
</comment>
<evidence type="ECO:0000256" key="16">
    <source>
        <dbReference type="ARBA" id="ARBA00031399"/>
    </source>
</evidence>
<evidence type="ECO:0000256" key="1">
    <source>
        <dbReference type="ARBA" id="ARBA00004141"/>
    </source>
</evidence>
<evidence type="ECO:0000256" key="14">
    <source>
        <dbReference type="ARBA" id="ARBA00023136"/>
    </source>
</evidence>
<evidence type="ECO:0000256" key="6">
    <source>
        <dbReference type="ARBA" id="ARBA00022660"/>
    </source>
</evidence>
<dbReference type="Gene3D" id="2.60.40.420">
    <property type="entry name" value="Cupredoxins - blue copper proteins"/>
    <property type="match status" value="1"/>
</dbReference>
<keyword evidence="5" id="KW-0349">Heme</keyword>
<evidence type="ECO:0000256" key="15">
    <source>
        <dbReference type="ARBA" id="ARBA00024688"/>
    </source>
</evidence>
<keyword evidence="11" id="KW-1133">Transmembrane helix</keyword>
<keyword evidence="6" id="KW-0679">Respiratory chain</keyword>
<comment type="similarity">
    <text evidence="2">Belongs to the cytochrome c oxidase subunit 2 family.</text>
</comment>
<evidence type="ECO:0000256" key="9">
    <source>
        <dbReference type="ARBA" id="ARBA00022967"/>
    </source>
</evidence>
<dbReference type="CDD" id="cd04213">
    <property type="entry name" value="CuRO_CcO_Caa3_II"/>
    <property type="match status" value="1"/>
</dbReference>
<dbReference type="GO" id="GO:0005507">
    <property type="term" value="F:copper ion binding"/>
    <property type="evidence" value="ECO:0007669"/>
    <property type="project" value="InterPro"/>
</dbReference>
<evidence type="ECO:0000256" key="5">
    <source>
        <dbReference type="ARBA" id="ARBA00022617"/>
    </source>
</evidence>
<keyword evidence="7" id="KW-0812">Transmembrane</keyword>
<evidence type="ECO:0000313" key="18">
    <source>
        <dbReference type="EMBL" id="QPK12977.1"/>
    </source>
</evidence>
<dbReference type="RefSeq" id="WP_016735647.1">
    <property type="nucleotide sequence ID" value="NZ_CP013536.1"/>
</dbReference>
<dbReference type="InterPro" id="IPR001505">
    <property type="entry name" value="Copper_CuA"/>
</dbReference>
<dbReference type="InterPro" id="IPR014222">
    <property type="entry name" value="Cyt_c_oxidase_su2"/>
</dbReference>
<keyword evidence="13" id="KW-0186">Copper</keyword>
<evidence type="ECO:0000256" key="12">
    <source>
        <dbReference type="ARBA" id="ARBA00023004"/>
    </source>
</evidence>
<evidence type="ECO:0000256" key="11">
    <source>
        <dbReference type="ARBA" id="ARBA00022989"/>
    </source>
</evidence>
<keyword evidence="18" id="KW-0614">Plasmid</keyword>
<dbReference type="GO" id="GO:0042773">
    <property type="term" value="P:ATP synthesis coupled electron transport"/>
    <property type="evidence" value="ECO:0007669"/>
    <property type="project" value="TreeGrafter"/>
</dbReference>
<evidence type="ECO:0000256" key="17">
    <source>
        <dbReference type="ARBA" id="ARBA00047816"/>
    </source>
</evidence>
<dbReference type="PROSITE" id="PS50857">
    <property type="entry name" value="COX2_CUA"/>
    <property type="match status" value="1"/>
</dbReference>
<dbReference type="Pfam" id="PF00116">
    <property type="entry name" value="COX2"/>
    <property type="match status" value="1"/>
</dbReference>
<keyword evidence="12" id="KW-0408">Iron</keyword>
<keyword evidence="8" id="KW-0479">Metal-binding</keyword>
<keyword evidence="10" id="KW-0249">Electron transport</keyword>
<dbReference type="PROSITE" id="PS51257">
    <property type="entry name" value="PROKAR_LIPOPROTEIN"/>
    <property type="match status" value="1"/>
</dbReference>
<dbReference type="InterPro" id="IPR034236">
    <property type="entry name" value="CuRO_CcO_Caa3_II"/>
</dbReference>
<geneLocation type="plasmid" evidence="18 19">
    <name>pBS3d</name>
</geneLocation>
<accession>A0A7X6EU36</accession>
<dbReference type="SUPFAM" id="SSF49503">
    <property type="entry name" value="Cupredoxins"/>
    <property type="match status" value="1"/>
</dbReference>
<comment type="catalytic activity">
    <reaction evidence="17">
        <text>4 Fe(II)-[cytochrome c] + O2 + 8 H(+)(in) = 4 Fe(III)-[cytochrome c] + 2 H2O + 4 H(+)(out)</text>
        <dbReference type="Rhea" id="RHEA:11436"/>
        <dbReference type="Rhea" id="RHEA-COMP:10350"/>
        <dbReference type="Rhea" id="RHEA-COMP:14399"/>
        <dbReference type="ChEBI" id="CHEBI:15377"/>
        <dbReference type="ChEBI" id="CHEBI:15378"/>
        <dbReference type="ChEBI" id="CHEBI:15379"/>
        <dbReference type="ChEBI" id="CHEBI:29033"/>
        <dbReference type="ChEBI" id="CHEBI:29034"/>
        <dbReference type="EC" id="7.1.1.9"/>
    </reaction>
</comment>
<dbReference type="PANTHER" id="PTHR22888">
    <property type="entry name" value="CYTOCHROME C OXIDASE, SUBUNIT II"/>
    <property type="match status" value="1"/>
</dbReference>
<evidence type="ECO:0000256" key="2">
    <source>
        <dbReference type="ARBA" id="ARBA00007866"/>
    </source>
</evidence>
<dbReference type="InterPro" id="IPR008972">
    <property type="entry name" value="Cupredoxin"/>
</dbReference>
<keyword evidence="4" id="KW-0813">Transport</keyword>
<dbReference type="InterPro" id="IPR045187">
    <property type="entry name" value="CcO_II"/>
</dbReference>
<dbReference type="Gene3D" id="1.10.287.90">
    <property type="match status" value="1"/>
</dbReference>
<dbReference type="EMBL" id="CP064935">
    <property type="protein sequence ID" value="QPK12977.1"/>
    <property type="molecule type" value="Genomic_DNA"/>
</dbReference>
<evidence type="ECO:0000256" key="8">
    <source>
        <dbReference type="ARBA" id="ARBA00022723"/>
    </source>
</evidence>
<dbReference type="InterPro" id="IPR009056">
    <property type="entry name" value="Cyt_c-like_dom"/>
</dbReference>
<dbReference type="InterPro" id="IPR036909">
    <property type="entry name" value="Cyt_c-like_dom_sf"/>
</dbReference>
<dbReference type="Proteomes" id="UP000540266">
    <property type="component" value="Plasmid pBS3d"/>
</dbReference>
<keyword evidence="9" id="KW-1278">Translocase</keyword>
<comment type="subcellular location">
    <subcellularLocation>
        <location evidence="1">Membrane</location>
        <topology evidence="1">Multi-pass membrane protein</topology>
    </subcellularLocation>
</comment>
<dbReference type="GO" id="GO:0020037">
    <property type="term" value="F:heme binding"/>
    <property type="evidence" value="ECO:0007669"/>
    <property type="project" value="InterPro"/>
</dbReference>
<dbReference type="EC" id="7.1.1.9" evidence="3"/>
<gene>
    <name evidence="18" type="primary">coxB</name>
    <name evidence="18" type="ORF">HER27_028845</name>
</gene>
<sequence length="332" mass="35960">MKIPRASSLLPHLLFLSSCTGDPQSALNADGPSAMELRELLLLFVAVCGVVFVLVMAVMAWALLRSNNPAPGRPQTERSMGRVVSAAIVGTVLVITFLTVSSFYATRSIDWREADPATIVVRGQQWWWQFTYLDADPAKTFQTANELHIPVGTDVRLRLEATDVIHSFWVPNLTGKQDLVPGRENGLTLHADKPGIYRGQCAEFCGLQHSHMALLVVAEEPDEYARWLDAQRRAAVEPADGDAAAGKLVFISKPCAACHTIRGTAAGGISGPDLTHVGSRSMIGAGLLENSRGSIAAWIADPQTLKPGNNMPLVPLTSEELRQLTAYLSELR</sequence>
<dbReference type="NCBIfam" id="TIGR02866">
    <property type="entry name" value="CoxB"/>
    <property type="match status" value="1"/>
</dbReference>
<evidence type="ECO:0000256" key="3">
    <source>
        <dbReference type="ARBA" id="ARBA00012949"/>
    </source>
</evidence>
<dbReference type="GeneID" id="45961223"/>
<dbReference type="InterPro" id="IPR002429">
    <property type="entry name" value="CcO_II-like_C"/>
</dbReference>
<name>A0A7X6EU36_9HYPH</name>
<evidence type="ECO:0000256" key="13">
    <source>
        <dbReference type="ARBA" id="ARBA00023008"/>
    </source>
</evidence>
<protein>
    <recommendedName>
        <fullName evidence="3">cytochrome-c oxidase</fullName>
        <ecNumber evidence="3">7.1.1.9</ecNumber>
    </recommendedName>
    <alternativeName>
        <fullName evidence="16">Cytochrome aa3 subunit 2</fullName>
    </alternativeName>
</protein>
<dbReference type="PANTHER" id="PTHR22888:SF9">
    <property type="entry name" value="CYTOCHROME C OXIDASE SUBUNIT 2"/>
    <property type="match status" value="1"/>
</dbReference>
<reference evidence="18 19" key="1">
    <citation type="submission" date="2020-11" db="EMBL/GenBank/DDBJ databases">
        <title>Indigenous Rhizobia Nodulating Common beans in Western Kenya.</title>
        <authorList>
            <person name="Wekesa C.S."/>
            <person name="Oelmueller R."/>
            <person name="Furch A.C."/>
        </authorList>
    </citation>
    <scope>NUCLEOTIDE SEQUENCE [LARGE SCALE GENOMIC DNA]</scope>
    <source>
        <strain evidence="19">BS3</strain>
        <plasmid evidence="18 19">pBS3d</plasmid>
    </source>
</reference>
<dbReference type="Pfam" id="PF00034">
    <property type="entry name" value="Cytochrom_C"/>
    <property type="match status" value="1"/>
</dbReference>